<dbReference type="Proteomes" id="UP001589828">
    <property type="component" value="Unassembled WGS sequence"/>
</dbReference>
<dbReference type="Pfam" id="PF15631">
    <property type="entry name" value="Imm-NTF2-2"/>
    <property type="match status" value="1"/>
</dbReference>
<dbReference type="EMBL" id="JBHLTS010000022">
    <property type="protein sequence ID" value="MFC0515737.1"/>
    <property type="molecule type" value="Genomic_DNA"/>
</dbReference>
<dbReference type="RefSeq" id="WP_377023538.1">
    <property type="nucleotide sequence ID" value="NZ_JBHLTS010000022.1"/>
</dbReference>
<organism evidence="2 3">
    <name type="scientific">Mucilaginibacter angelicae</name>
    <dbReference type="NCBI Taxonomy" id="869718"/>
    <lineage>
        <taxon>Bacteria</taxon>
        <taxon>Pseudomonadati</taxon>
        <taxon>Bacteroidota</taxon>
        <taxon>Sphingobacteriia</taxon>
        <taxon>Sphingobacteriales</taxon>
        <taxon>Sphingobacteriaceae</taxon>
        <taxon>Mucilaginibacter</taxon>
    </lineage>
</organism>
<feature type="domain" description="NTF2 fold" evidence="1">
    <location>
        <begin position="46"/>
        <end position="109"/>
    </location>
</feature>
<name>A0ABV6L8E2_9SPHI</name>
<dbReference type="InterPro" id="IPR028921">
    <property type="entry name" value="NTF2_fold_dom"/>
</dbReference>
<sequence length="109" mass="11968">MNKKVSIGLSTLILFLILGFCISCRSKSTKPPADLDNGLVQDEEAAKKIAEAIWLQFYGDAIYDEKPFVATLNGNIWTVTGTLHEIHGGAAIIRFQKSDCKIITFAHGK</sequence>
<evidence type="ECO:0000313" key="3">
    <source>
        <dbReference type="Proteomes" id="UP001589828"/>
    </source>
</evidence>
<evidence type="ECO:0000259" key="1">
    <source>
        <dbReference type="Pfam" id="PF15631"/>
    </source>
</evidence>
<protein>
    <submittedName>
        <fullName evidence="2">NTF2 fold immunity protein</fullName>
    </submittedName>
</protein>
<evidence type="ECO:0000313" key="2">
    <source>
        <dbReference type="EMBL" id="MFC0515737.1"/>
    </source>
</evidence>
<comment type="caution">
    <text evidence="2">The sequence shown here is derived from an EMBL/GenBank/DDBJ whole genome shotgun (WGS) entry which is preliminary data.</text>
</comment>
<gene>
    <name evidence="2" type="ORF">ACFFGT_16065</name>
</gene>
<proteinExistence type="predicted"/>
<reference evidence="2 3" key="1">
    <citation type="submission" date="2024-09" db="EMBL/GenBank/DDBJ databases">
        <authorList>
            <person name="Sun Q."/>
            <person name="Mori K."/>
        </authorList>
    </citation>
    <scope>NUCLEOTIDE SEQUENCE [LARGE SCALE GENOMIC DNA]</scope>
    <source>
        <strain evidence="2 3">NCAIM B.02415</strain>
    </source>
</reference>
<keyword evidence="3" id="KW-1185">Reference proteome</keyword>
<accession>A0ABV6L8E2</accession>